<sequence>MQVIARRVGLCCAVVSAASAGTAVVTVGRRHIAPEGTWMVYRDRDPIGAVTVTKCIWRRGSGATLTLAEPLTFNLRPKDELGQRVLSRRRLHDLRHSSASIQLDAGVDLALISKRHGHSSTAITSDLYVHLLCSARQRAAEAVASAVPRASRVPTSRPQLPNEESAEFSES</sequence>
<organism evidence="5 6">
    <name type="scientific">Parafrankia colletiae</name>
    <dbReference type="NCBI Taxonomy" id="573497"/>
    <lineage>
        <taxon>Bacteria</taxon>
        <taxon>Bacillati</taxon>
        <taxon>Actinomycetota</taxon>
        <taxon>Actinomycetes</taxon>
        <taxon>Frankiales</taxon>
        <taxon>Frankiaceae</taxon>
        <taxon>Parafrankia</taxon>
    </lineage>
</organism>
<dbReference type="OrthoDB" id="3218327at2"/>
<proteinExistence type="predicted"/>
<dbReference type="InterPro" id="IPR011010">
    <property type="entry name" value="DNA_brk_join_enz"/>
</dbReference>
<protein>
    <recommendedName>
        <fullName evidence="4">Tyr recombinase domain-containing protein</fullName>
    </recommendedName>
</protein>
<feature type="domain" description="Tyr recombinase" evidence="4">
    <location>
        <begin position="1"/>
        <end position="144"/>
    </location>
</feature>
<evidence type="ECO:0000313" key="6">
    <source>
        <dbReference type="Proteomes" id="UP000179627"/>
    </source>
</evidence>
<evidence type="ECO:0000256" key="2">
    <source>
        <dbReference type="SAM" id="MobiDB-lite"/>
    </source>
</evidence>
<comment type="caution">
    <text evidence="5">The sequence shown here is derived from an EMBL/GenBank/DDBJ whole genome shotgun (WGS) entry which is preliminary data.</text>
</comment>
<feature type="signal peptide" evidence="3">
    <location>
        <begin position="1"/>
        <end position="20"/>
    </location>
</feature>
<reference evidence="6" key="1">
    <citation type="submission" date="2016-07" db="EMBL/GenBank/DDBJ databases">
        <title>Sequence Frankia sp. strain CcI1.17.</title>
        <authorList>
            <person name="Ghodhbane-Gtari F."/>
            <person name="Swanson E."/>
            <person name="Gueddou A."/>
            <person name="Morris K."/>
            <person name="Hezbri K."/>
            <person name="Ktari A."/>
            <person name="Nouioui I."/>
            <person name="Abebe-Akele F."/>
            <person name="Simpson S."/>
            <person name="Thomas K."/>
            <person name="Gtari M."/>
            <person name="Tisa L.S."/>
            <person name="Hurst S."/>
        </authorList>
    </citation>
    <scope>NUCLEOTIDE SEQUENCE [LARGE SCALE GENOMIC DNA]</scope>
    <source>
        <strain evidence="6">Cc1.17</strain>
    </source>
</reference>
<dbReference type="Proteomes" id="UP000179627">
    <property type="component" value="Unassembled WGS sequence"/>
</dbReference>
<dbReference type="AlphaFoldDB" id="A0A1S1QN87"/>
<evidence type="ECO:0000256" key="1">
    <source>
        <dbReference type="ARBA" id="ARBA00023172"/>
    </source>
</evidence>
<accession>A0A1S1QN87</accession>
<evidence type="ECO:0000313" key="5">
    <source>
        <dbReference type="EMBL" id="OHV33804.1"/>
    </source>
</evidence>
<keyword evidence="1" id="KW-0233">DNA recombination</keyword>
<name>A0A1S1QN87_9ACTN</name>
<dbReference type="Pfam" id="PF00589">
    <property type="entry name" value="Phage_integrase"/>
    <property type="match status" value="1"/>
</dbReference>
<dbReference type="EMBL" id="MBLM01000130">
    <property type="protein sequence ID" value="OHV33804.1"/>
    <property type="molecule type" value="Genomic_DNA"/>
</dbReference>
<dbReference type="GO" id="GO:0015074">
    <property type="term" value="P:DNA integration"/>
    <property type="evidence" value="ECO:0007669"/>
    <property type="project" value="InterPro"/>
</dbReference>
<feature type="region of interest" description="Disordered" evidence="2">
    <location>
        <begin position="146"/>
        <end position="171"/>
    </location>
</feature>
<dbReference type="GO" id="GO:0003677">
    <property type="term" value="F:DNA binding"/>
    <property type="evidence" value="ECO:0007669"/>
    <property type="project" value="InterPro"/>
</dbReference>
<dbReference type="InterPro" id="IPR002104">
    <property type="entry name" value="Integrase_catalytic"/>
</dbReference>
<gene>
    <name evidence="5" type="ORF">CC117_04845</name>
</gene>
<evidence type="ECO:0000259" key="4">
    <source>
        <dbReference type="PROSITE" id="PS51898"/>
    </source>
</evidence>
<dbReference type="PROSITE" id="PS51898">
    <property type="entry name" value="TYR_RECOMBINASE"/>
    <property type="match status" value="1"/>
</dbReference>
<evidence type="ECO:0000256" key="3">
    <source>
        <dbReference type="SAM" id="SignalP"/>
    </source>
</evidence>
<dbReference type="InterPro" id="IPR013762">
    <property type="entry name" value="Integrase-like_cat_sf"/>
</dbReference>
<keyword evidence="3" id="KW-0732">Signal</keyword>
<dbReference type="Gene3D" id="1.10.443.10">
    <property type="entry name" value="Intergrase catalytic core"/>
    <property type="match status" value="1"/>
</dbReference>
<feature type="chain" id="PRO_5010323870" description="Tyr recombinase domain-containing protein" evidence="3">
    <location>
        <begin position="21"/>
        <end position="171"/>
    </location>
</feature>
<dbReference type="GO" id="GO:0006310">
    <property type="term" value="P:DNA recombination"/>
    <property type="evidence" value="ECO:0007669"/>
    <property type="project" value="UniProtKB-KW"/>
</dbReference>
<dbReference type="SUPFAM" id="SSF56349">
    <property type="entry name" value="DNA breaking-rejoining enzymes"/>
    <property type="match status" value="1"/>
</dbReference>
<keyword evidence="6" id="KW-1185">Reference proteome</keyword>